<name>A0ABX8ATP8_9HYPH</name>
<keyword evidence="1" id="KW-0812">Transmembrane</keyword>
<keyword evidence="3" id="KW-1185">Reference proteome</keyword>
<evidence type="ECO:0000256" key="1">
    <source>
        <dbReference type="SAM" id="Phobius"/>
    </source>
</evidence>
<gene>
    <name evidence="2" type="ORF">KGB56_03820</name>
</gene>
<organism evidence="2 3">
    <name type="scientific">Pseudovibrio brasiliensis</name>
    <dbReference type="NCBI Taxonomy" id="1898042"/>
    <lineage>
        <taxon>Bacteria</taxon>
        <taxon>Pseudomonadati</taxon>
        <taxon>Pseudomonadota</taxon>
        <taxon>Alphaproteobacteria</taxon>
        <taxon>Hyphomicrobiales</taxon>
        <taxon>Stappiaceae</taxon>
        <taxon>Pseudovibrio</taxon>
    </lineage>
</organism>
<dbReference type="EMBL" id="CP074126">
    <property type="protein sequence ID" value="QUS56576.1"/>
    <property type="molecule type" value="Genomic_DNA"/>
</dbReference>
<feature type="transmembrane region" description="Helical" evidence="1">
    <location>
        <begin position="12"/>
        <end position="31"/>
    </location>
</feature>
<dbReference type="Proteomes" id="UP000680706">
    <property type="component" value="Chromosome"/>
</dbReference>
<protein>
    <submittedName>
        <fullName evidence="2">Uncharacterized protein</fullName>
    </submittedName>
</protein>
<proteinExistence type="predicted"/>
<feature type="transmembrane region" description="Helical" evidence="1">
    <location>
        <begin position="43"/>
        <end position="62"/>
    </location>
</feature>
<keyword evidence="1" id="KW-0472">Membrane</keyword>
<accession>A0ABX8ATP8</accession>
<evidence type="ECO:0000313" key="3">
    <source>
        <dbReference type="Proteomes" id="UP000680706"/>
    </source>
</evidence>
<evidence type="ECO:0000313" key="2">
    <source>
        <dbReference type="EMBL" id="QUS56576.1"/>
    </source>
</evidence>
<keyword evidence="1" id="KW-1133">Transmembrane helix</keyword>
<reference evidence="2 3" key="1">
    <citation type="journal article" date="2021" name="Angew. Chem. Int. Ed. Engl.">
        <title>A novel family of nonribosomal peptides modulate collective behavior in Pseudovibrio bacteria isolated from marine sponges.</title>
        <authorList>
            <person name="Ioca L.P."/>
            <person name="Dai Y."/>
            <person name="Kunakom S."/>
            <person name="Diaz-Espinosa J."/>
            <person name="Krunic A."/>
            <person name="Crnkovic C.M."/>
            <person name="Orjala J."/>
            <person name="Sanchez L.M."/>
            <person name="Ferreira A.G."/>
            <person name="Berlinck R.G.S."/>
            <person name="Eustaquio A.S."/>
        </authorList>
    </citation>
    <scope>NUCLEOTIDE SEQUENCE [LARGE SCALE GENOMIC DNA]</scope>
    <source>
        <strain evidence="2 3">Ab134</strain>
    </source>
</reference>
<dbReference type="RefSeq" id="WP_075699612.1">
    <property type="nucleotide sequence ID" value="NZ_CP074126.1"/>
</dbReference>
<sequence length="108" mass="12697">MKHILTHHQFAAFWLGIASAILAFEPFLWLVRTWFTPSYSSSGAVYLVAVATPLIILAGILIRSRKKQEDINFTESDYFLRQNQRPVKQKSIDRTLPYKLRRDSWWLD</sequence>